<dbReference type="RefSeq" id="XP_033604743.1">
    <property type="nucleotide sequence ID" value="XM_033741649.1"/>
</dbReference>
<evidence type="ECO:0000313" key="3">
    <source>
        <dbReference type="Proteomes" id="UP000799437"/>
    </source>
</evidence>
<dbReference type="PANTHER" id="PTHR42877">
    <property type="entry name" value="L-ORNITHINE N(5)-MONOOXYGENASE-RELATED"/>
    <property type="match status" value="1"/>
</dbReference>
<reference evidence="2" key="1">
    <citation type="journal article" date="2020" name="Stud. Mycol.">
        <title>101 Dothideomycetes genomes: a test case for predicting lifestyles and emergence of pathogens.</title>
        <authorList>
            <person name="Haridas S."/>
            <person name="Albert R."/>
            <person name="Binder M."/>
            <person name="Bloem J."/>
            <person name="Labutti K."/>
            <person name="Salamov A."/>
            <person name="Andreopoulos B."/>
            <person name="Baker S."/>
            <person name="Barry K."/>
            <person name="Bills G."/>
            <person name="Bluhm B."/>
            <person name="Cannon C."/>
            <person name="Castanera R."/>
            <person name="Culley D."/>
            <person name="Daum C."/>
            <person name="Ezra D."/>
            <person name="Gonzalez J."/>
            <person name="Henrissat B."/>
            <person name="Kuo A."/>
            <person name="Liang C."/>
            <person name="Lipzen A."/>
            <person name="Lutzoni F."/>
            <person name="Magnuson J."/>
            <person name="Mondo S."/>
            <person name="Nolan M."/>
            <person name="Ohm R."/>
            <person name="Pangilinan J."/>
            <person name="Park H.-J."/>
            <person name="Ramirez L."/>
            <person name="Alfaro M."/>
            <person name="Sun H."/>
            <person name="Tritt A."/>
            <person name="Yoshinaga Y."/>
            <person name="Zwiers L.-H."/>
            <person name="Turgeon B."/>
            <person name="Goodwin S."/>
            <person name="Spatafora J."/>
            <person name="Crous P."/>
            <person name="Grigoriev I."/>
        </authorList>
    </citation>
    <scope>NUCLEOTIDE SEQUENCE</scope>
    <source>
        <strain evidence="2">CBS 121739</strain>
    </source>
</reference>
<dbReference type="InterPro" id="IPR036188">
    <property type="entry name" value="FAD/NAD-bd_sf"/>
</dbReference>
<dbReference type="InterPro" id="IPR051209">
    <property type="entry name" value="FAD-bind_Monooxygenase_sf"/>
</dbReference>
<sequence>MSVAPRPAFAEVVRVSERLKTPHLDSNGNTVQPDTPNGGLSYHLCDAPVENFRPVKVLVIGAGYSGILCGIRIPERIRNVDVAIYDKNSGIGGAWYENRYPGCACDVPSHSYQYSFEPNPEWTSLYAPANEIRQYLTRTAKKYGVDRFIKLNHKVTRCRYNGDTGKWHLTIVNLLSGQISEDVGDILISGRGNLNSISWPKIKGLETFKGELMHSASWNVNYDFTAKRIGVIGSGSSAIQIIPQLQKVPGARLSCFIRSPTWISPPFGQQLWDTLGMKGTEIPEELRETLKMDPAEYLKFRLRIEEYGNSIHGSTFRGSPQQTASQADFEAYMKSKLADRPDILNTLRPSFSPGCRRLTPGPGFLEALTEPNVQVIKDEIREIEFNGIRTADGTLHRMDALVCATGFDTGAAPPFPVEGEGGTLLQAKWKDRPTNYLSVAVDEFPNHFMMLGPNAAIGSGSLTMMIEGANDYIVKCIRKIQKENIKSMVVKAARVRDFTAYVDAYFEKTVYTEECRSWYKKNGKVVGLWPGSTLHCLESLRSPRWEDFEYEYIGESRGVEVNRMAWLGNGWSERQLEKKDLAWYLYPEFQEVPAPGKPEESERYRIRPFSH</sequence>
<gene>
    <name evidence="2" type="ORF">EJ05DRAFT_434288</name>
</gene>
<organism evidence="2 3">
    <name type="scientific">Pseudovirgaria hyperparasitica</name>
    <dbReference type="NCBI Taxonomy" id="470096"/>
    <lineage>
        <taxon>Eukaryota</taxon>
        <taxon>Fungi</taxon>
        <taxon>Dikarya</taxon>
        <taxon>Ascomycota</taxon>
        <taxon>Pezizomycotina</taxon>
        <taxon>Dothideomycetes</taxon>
        <taxon>Dothideomycetes incertae sedis</taxon>
        <taxon>Acrospermales</taxon>
        <taxon>Acrospermaceae</taxon>
        <taxon>Pseudovirgaria</taxon>
    </lineage>
</organism>
<dbReference type="Pfam" id="PF13450">
    <property type="entry name" value="NAD_binding_8"/>
    <property type="match status" value="1"/>
</dbReference>
<name>A0A6A6WHL2_9PEZI</name>
<dbReference type="AlphaFoldDB" id="A0A6A6WHL2"/>
<dbReference type="PANTHER" id="PTHR42877:SF7">
    <property type="entry name" value="FLAVIN-BINDING MONOOXYGENASE-RELATED"/>
    <property type="match status" value="1"/>
</dbReference>
<dbReference type="OrthoDB" id="74360at2759"/>
<dbReference type="SUPFAM" id="SSF51905">
    <property type="entry name" value="FAD/NAD(P)-binding domain"/>
    <property type="match status" value="3"/>
</dbReference>
<dbReference type="Proteomes" id="UP000799437">
    <property type="component" value="Unassembled WGS sequence"/>
</dbReference>
<dbReference type="EMBL" id="ML996566">
    <property type="protein sequence ID" value="KAF2762292.1"/>
    <property type="molecule type" value="Genomic_DNA"/>
</dbReference>
<proteinExistence type="inferred from homology"/>
<protein>
    <submittedName>
        <fullName evidence="2">FAD/NAD(P)-binding domain-containing protein</fullName>
    </submittedName>
</protein>
<comment type="similarity">
    <text evidence="1">Belongs to the FAD-binding monooxygenase family.</text>
</comment>
<dbReference type="Gene3D" id="3.50.50.60">
    <property type="entry name" value="FAD/NAD(P)-binding domain"/>
    <property type="match status" value="2"/>
</dbReference>
<evidence type="ECO:0000313" key="2">
    <source>
        <dbReference type="EMBL" id="KAF2762292.1"/>
    </source>
</evidence>
<dbReference type="GeneID" id="54482703"/>
<evidence type="ECO:0000256" key="1">
    <source>
        <dbReference type="ARBA" id="ARBA00010139"/>
    </source>
</evidence>
<accession>A0A6A6WHL2</accession>
<keyword evidence="3" id="KW-1185">Reference proteome</keyword>